<dbReference type="RefSeq" id="WP_146316640.1">
    <property type="nucleotide sequence ID" value="NZ_VCQV01000011.1"/>
</dbReference>
<evidence type="ECO:0000313" key="2">
    <source>
        <dbReference type="EMBL" id="TWP36557.1"/>
    </source>
</evidence>
<evidence type="ECO:0000313" key="3">
    <source>
        <dbReference type="Proteomes" id="UP000320244"/>
    </source>
</evidence>
<feature type="region of interest" description="Disordered" evidence="1">
    <location>
        <begin position="101"/>
        <end position="121"/>
    </location>
</feature>
<reference evidence="2 3" key="2">
    <citation type="submission" date="2019-08" db="EMBL/GenBank/DDBJ databases">
        <title>Jejuicoccus antrihumi gen. nov., sp. nov., a new member of the family Dermacoccaceae isolated from a cave.</title>
        <authorList>
            <person name="Schumann P."/>
            <person name="Kim I.S."/>
        </authorList>
    </citation>
    <scope>NUCLEOTIDE SEQUENCE [LARGE SCALE GENOMIC DNA]</scope>
    <source>
        <strain evidence="2 3">C5-26</strain>
    </source>
</reference>
<keyword evidence="3" id="KW-1185">Reference proteome</keyword>
<dbReference type="InterPro" id="IPR007061">
    <property type="entry name" value="MST-like"/>
</dbReference>
<protein>
    <submittedName>
        <fullName evidence="2">DUF664 domain-containing protein</fullName>
    </submittedName>
</protein>
<reference evidence="2 3" key="1">
    <citation type="submission" date="2019-05" db="EMBL/GenBank/DDBJ databases">
        <authorList>
            <person name="Lee S.D."/>
        </authorList>
    </citation>
    <scope>NUCLEOTIDE SEQUENCE [LARGE SCALE GENOMIC DNA]</scope>
    <source>
        <strain evidence="2 3">C5-26</strain>
    </source>
</reference>
<proteinExistence type="predicted"/>
<dbReference type="SUPFAM" id="SSF109854">
    <property type="entry name" value="DinB/YfiT-like putative metalloenzymes"/>
    <property type="match status" value="1"/>
</dbReference>
<organism evidence="2 3">
    <name type="scientific">Leekyejoonella antrihumi</name>
    <dbReference type="NCBI Taxonomy" id="1660198"/>
    <lineage>
        <taxon>Bacteria</taxon>
        <taxon>Bacillati</taxon>
        <taxon>Actinomycetota</taxon>
        <taxon>Actinomycetes</taxon>
        <taxon>Micrococcales</taxon>
        <taxon>Dermacoccaceae</taxon>
        <taxon>Leekyejoonella</taxon>
    </lineage>
</organism>
<dbReference type="AlphaFoldDB" id="A0A563E1Z3"/>
<dbReference type="Proteomes" id="UP000320244">
    <property type="component" value="Unassembled WGS sequence"/>
</dbReference>
<dbReference type="InterPro" id="IPR034660">
    <property type="entry name" value="DinB/YfiT-like"/>
</dbReference>
<dbReference type="Pfam" id="PF04978">
    <property type="entry name" value="MST"/>
    <property type="match status" value="1"/>
</dbReference>
<dbReference type="EMBL" id="VCQV01000011">
    <property type="protein sequence ID" value="TWP36557.1"/>
    <property type="molecule type" value="Genomic_DNA"/>
</dbReference>
<comment type="caution">
    <text evidence="2">The sequence shown here is derived from an EMBL/GenBank/DDBJ whole genome shotgun (WGS) entry which is preliminary data.</text>
</comment>
<sequence length="153" mass="16868">MTGQVQVLDVLNFIDHAMEGMITTLESLGDDLVNRRPNLPGANSAYAIGTHCCGVMEYWGGQVLAARDIERDRDAEFVATGEVQDLAVRMREHGAQLSRDLRGFDGAAPPNGPIRERDKGRYPTQGAVLMHIYEELAQHRGHLDLTADLVGER</sequence>
<accession>A0A563E1Z3</accession>
<name>A0A563E1Z3_9MICO</name>
<dbReference type="OrthoDB" id="4807647at2"/>
<dbReference type="Gene3D" id="1.20.120.450">
    <property type="entry name" value="dinb family like domain"/>
    <property type="match status" value="1"/>
</dbReference>
<evidence type="ECO:0000256" key="1">
    <source>
        <dbReference type="SAM" id="MobiDB-lite"/>
    </source>
</evidence>
<gene>
    <name evidence="2" type="ORF">FGL98_10145</name>
</gene>